<keyword evidence="5 8" id="KW-0472">Membrane</keyword>
<keyword evidence="6" id="KW-0539">Nucleus</keyword>
<evidence type="ECO:0000256" key="5">
    <source>
        <dbReference type="ARBA" id="ARBA00023136"/>
    </source>
</evidence>
<dbReference type="RefSeq" id="XP_030996990.1">
    <property type="nucleotide sequence ID" value="XM_031138979.1"/>
</dbReference>
<evidence type="ECO:0000259" key="9">
    <source>
        <dbReference type="PROSITE" id="PS50850"/>
    </source>
</evidence>
<dbReference type="Gene3D" id="1.20.1250.20">
    <property type="entry name" value="MFS general substrate transporter like domains"/>
    <property type="match status" value="2"/>
</dbReference>
<evidence type="ECO:0000256" key="7">
    <source>
        <dbReference type="SAM" id="MobiDB-lite"/>
    </source>
</evidence>
<feature type="domain" description="Major facilitator superfamily (MFS) profile" evidence="9">
    <location>
        <begin position="56"/>
        <end position="479"/>
    </location>
</feature>
<dbReference type="FunFam" id="1.20.1250.20:FF:000057">
    <property type="entry name" value="MFS general substrate transporter"/>
    <property type="match status" value="1"/>
</dbReference>
<dbReference type="GO" id="GO:0006351">
    <property type="term" value="P:DNA-templated transcription"/>
    <property type="evidence" value="ECO:0007669"/>
    <property type="project" value="InterPro"/>
</dbReference>
<keyword evidence="4 8" id="KW-1133">Transmembrane helix</keyword>
<dbReference type="CDD" id="cd12148">
    <property type="entry name" value="fungal_TF_MHR"/>
    <property type="match status" value="1"/>
</dbReference>
<gene>
    <name evidence="10" type="ORF">E0L32_004556</name>
</gene>
<keyword evidence="11" id="KW-1185">Reference proteome</keyword>
<dbReference type="AlphaFoldDB" id="A0A507BCZ8"/>
<dbReference type="InterPro" id="IPR020846">
    <property type="entry name" value="MFS_dom"/>
</dbReference>
<feature type="transmembrane region" description="Helical" evidence="8">
    <location>
        <begin position="122"/>
        <end position="140"/>
    </location>
</feature>
<comment type="subcellular location">
    <subcellularLocation>
        <location evidence="1">Membrane</location>
        <topology evidence="1">Multi-pass membrane protein</topology>
    </subcellularLocation>
</comment>
<dbReference type="GO" id="GO:0016020">
    <property type="term" value="C:membrane"/>
    <property type="evidence" value="ECO:0007669"/>
    <property type="project" value="UniProtKB-SubCell"/>
</dbReference>
<dbReference type="GO" id="GO:0003677">
    <property type="term" value="F:DNA binding"/>
    <property type="evidence" value="ECO:0007669"/>
    <property type="project" value="InterPro"/>
</dbReference>
<reference evidence="10 11" key="1">
    <citation type="submission" date="2019-06" db="EMBL/GenBank/DDBJ databases">
        <title>Draft genome sequence of the filamentous fungus Phialemoniopsis curvata isolated from diesel fuel.</title>
        <authorList>
            <person name="Varaljay V.A."/>
            <person name="Lyon W.J."/>
            <person name="Crouch A.L."/>
            <person name="Drake C.E."/>
            <person name="Hollomon J.M."/>
            <person name="Nadeau L.J."/>
            <person name="Nunn H.S."/>
            <person name="Stevenson B.S."/>
            <person name="Bojanowski C.L."/>
            <person name="Crookes-Goodson W.J."/>
        </authorList>
    </citation>
    <scope>NUCLEOTIDE SEQUENCE [LARGE SCALE GENOMIC DNA]</scope>
    <source>
        <strain evidence="10 11">D216</strain>
    </source>
</reference>
<dbReference type="Pfam" id="PF04082">
    <property type="entry name" value="Fungal_trans"/>
    <property type="match status" value="1"/>
</dbReference>
<feature type="transmembrane region" description="Helical" evidence="8">
    <location>
        <begin position="93"/>
        <end position="115"/>
    </location>
</feature>
<dbReference type="OrthoDB" id="2962993at2759"/>
<evidence type="ECO:0000256" key="6">
    <source>
        <dbReference type="ARBA" id="ARBA00023242"/>
    </source>
</evidence>
<keyword evidence="2" id="KW-0813">Transport</keyword>
<name>A0A507BCZ8_9PEZI</name>
<feature type="transmembrane region" description="Helical" evidence="8">
    <location>
        <begin position="216"/>
        <end position="237"/>
    </location>
</feature>
<evidence type="ECO:0000313" key="11">
    <source>
        <dbReference type="Proteomes" id="UP000319257"/>
    </source>
</evidence>
<evidence type="ECO:0000256" key="3">
    <source>
        <dbReference type="ARBA" id="ARBA00022692"/>
    </source>
</evidence>
<comment type="caution">
    <text evidence="10">The sequence shown here is derived from an EMBL/GenBank/DDBJ whole genome shotgun (WGS) entry which is preliminary data.</text>
</comment>
<dbReference type="SUPFAM" id="SSF103473">
    <property type="entry name" value="MFS general substrate transporter"/>
    <property type="match status" value="1"/>
</dbReference>
<feature type="transmembrane region" description="Helical" evidence="8">
    <location>
        <begin position="446"/>
        <end position="471"/>
    </location>
</feature>
<dbReference type="Proteomes" id="UP000319257">
    <property type="component" value="Unassembled WGS sequence"/>
</dbReference>
<dbReference type="EMBL" id="SKBQ01000022">
    <property type="protein sequence ID" value="TPX15279.1"/>
    <property type="molecule type" value="Genomic_DNA"/>
</dbReference>
<feature type="transmembrane region" description="Helical" evidence="8">
    <location>
        <begin position="354"/>
        <end position="377"/>
    </location>
</feature>
<dbReference type="GO" id="GO:0022857">
    <property type="term" value="F:transmembrane transporter activity"/>
    <property type="evidence" value="ECO:0007669"/>
    <property type="project" value="InterPro"/>
</dbReference>
<sequence length="1149" mass="129690">MEVEQDKSSDIGQGATYEVMKEPSAPRTEYEEYLELSRVFTGVRLKKLLWKVDWHVLPQLIIIYLMSYVDRTNVGNAKLFGALPDLRLSGQDWNTALSIFFVTYAFGGVPSNIGLKRFGPKIWLPALLLSVSLILIFSSLQQNRAGWMAFRVLLGWFEAGVFPGCSFVLTMWYSPAEVHSRMTIFYCGASAAGAFSGLLAYGIGHLDHTWGFRGWRFIYCIEGLFSVLLALGAFFLLNDTPAKVTKWLTPEEQRFLVLRSRYSAGGETGIAEKEEFSWKSAKDAFKSFHIYAIAAMEFTLCVTVYGYSFILPTVINNLGYSAANAQAMTVPPYIFASIVTVFSGWCADRYKQRMLSVLLPNLLAVTGFVIMMVTVRYPHLTGVTLLGVFFATAGLYPVSPNVTAWIALNLSGSMKRAVGIGAMISFSQLGGIVGSNIYIAEQAPTYPVGFGISLGMLFVFGVVWPIIYYFILKRINAKRAAIPAEEVHAKYTDQELSEMGDRSPLFSTLLTSNMSTNSPTVPEIRRGEKPCRNCRAAQVDCTYADHERVLTVPESYLRSLEADRDRRRWDTRSPQSAPHAIQDADAGVSSSDTRNVNANHQTIENSAPEAFLAKVNQLRQSTTFSAISDPSLGDNLDSANGGGSSKAVTVPNAYEYFRLSFDTSHTPISLSLPPYPYAVHLLDQFDIYLAHDYHWFLCKTFKKRLERTYRQLNSPESKDRLWLCLLLIVFALGETFVNYHTPVIHIDSNASSASHMEDRNEDSSSPTALPGTSFFEQALVLLKLPYEEPSIEYVELLNLATFYSYSLNRKKTAYMYAGMSVRVCNLLRIHQPAPQTFSGVEQEHRKRLCWTAYCLDKMTSSELGMIPSFQPGQIKLEYPSSEQLRPEEACEFHEADFLRARIQLTFMKAEADVFIDMWQSIRDDVSDIQRRVRPILLKLEQWFRDDLPSYMSFDCESGLPEAMVQMPNMRSLCSFYLRCQQCFILLLRPLFLKQITYIVSDDVDSAAQDENLRDFSNTCLRAARTNLSILIGLWHLDRIAKFGFWDSVHLFSSLTIFSLAMSVNRRRPGSFDEKDVDFMTYSTAKDLLRDMVKTGNLASKGHEKMLLDVEALGEVLGAMQTDGSDFVMEQYDMDNWMAQVLSMDSITMF</sequence>
<feature type="transmembrane region" description="Helical" evidence="8">
    <location>
        <begin position="152"/>
        <end position="172"/>
    </location>
</feature>
<dbReference type="GO" id="GO:0008270">
    <property type="term" value="F:zinc ion binding"/>
    <property type="evidence" value="ECO:0007669"/>
    <property type="project" value="InterPro"/>
</dbReference>
<dbReference type="GeneID" id="41972003"/>
<evidence type="ECO:0000256" key="2">
    <source>
        <dbReference type="ARBA" id="ARBA00022448"/>
    </source>
</evidence>
<dbReference type="SMART" id="SM00906">
    <property type="entry name" value="Fungal_trans"/>
    <property type="match status" value="1"/>
</dbReference>
<proteinExistence type="predicted"/>
<feature type="transmembrane region" description="Helical" evidence="8">
    <location>
        <begin position="383"/>
        <end position="408"/>
    </location>
</feature>
<feature type="transmembrane region" description="Helical" evidence="8">
    <location>
        <begin position="720"/>
        <end position="739"/>
    </location>
</feature>
<feature type="transmembrane region" description="Helical" evidence="8">
    <location>
        <begin position="330"/>
        <end position="347"/>
    </location>
</feature>
<evidence type="ECO:0000256" key="8">
    <source>
        <dbReference type="SAM" id="Phobius"/>
    </source>
</evidence>
<dbReference type="InterPro" id="IPR036259">
    <property type="entry name" value="MFS_trans_sf"/>
</dbReference>
<dbReference type="Pfam" id="PF07690">
    <property type="entry name" value="MFS_1"/>
    <property type="match status" value="1"/>
</dbReference>
<feature type="region of interest" description="Disordered" evidence="7">
    <location>
        <begin position="563"/>
        <end position="594"/>
    </location>
</feature>
<dbReference type="InterPro" id="IPR007219">
    <property type="entry name" value="XnlR_reg_dom"/>
</dbReference>
<dbReference type="PANTHER" id="PTHR43791">
    <property type="entry name" value="PERMEASE-RELATED"/>
    <property type="match status" value="1"/>
</dbReference>
<dbReference type="InParanoid" id="A0A507BCZ8"/>
<feature type="transmembrane region" description="Helical" evidence="8">
    <location>
        <begin position="420"/>
        <end position="440"/>
    </location>
</feature>
<evidence type="ECO:0000256" key="1">
    <source>
        <dbReference type="ARBA" id="ARBA00004141"/>
    </source>
</evidence>
<accession>A0A507BCZ8</accession>
<keyword evidence="3 8" id="KW-0812">Transmembrane</keyword>
<dbReference type="InterPro" id="IPR011701">
    <property type="entry name" value="MFS"/>
</dbReference>
<evidence type="ECO:0000313" key="10">
    <source>
        <dbReference type="EMBL" id="TPX15279.1"/>
    </source>
</evidence>
<dbReference type="PANTHER" id="PTHR43791:SF54">
    <property type="entry name" value="MAJOR FACILITATOR SUPERFAMILY (MFS) PROFILE DOMAIN-CONTAINING PROTEIN-RELATED"/>
    <property type="match status" value="1"/>
</dbReference>
<feature type="transmembrane region" description="Helical" evidence="8">
    <location>
        <begin position="184"/>
        <end position="204"/>
    </location>
</feature>
<protein>
    <recommendedName>
        <fullName evidence="9">Major facilitator superfamily (MFS) profile domain-containing protein</fullName>
    </recommendedName>
</protein>
<feature type="transmembrane region" description="Helical" evidence="8">
    <location>
        <begin position="288"/>
        <end position="310"/>
    </location>
</feature>
<dbReference type="FunFam" id="1.20.1250.20:FF:000013">
    <property type="entry name" value="MFS general substrate transporter"/>
    <property type="match status" value="1"/>
</dbReference>
<evidence type="ECO:0000256" key="4">
    <source>
        <dbReference type="ARBA" id="ARBA00022989"/>
    </source>
</evidence>
<organism evidence="10 11">
    <name type="scientific">Thyridium curvatum</name>
    <dbReference type="NCBI Taxonomy" id="1093900"/>
    <lineage>
        <taxon>Eukaryota</taxon>
        <taxon>Fungi</taxon>
        <taxon>Dikarya</taxon>
        <taxon>Ascomycota</taxon>
        <taxon>Pezizomycotina</taxon>
        <taxon>Sordariomycetes</taxon>
        <taxon>Sordariomycetidae</taxon>
        <taxon>Thyridiales</taxon>
        <taxon>Thyridiaceae</taxon>
        <taxon>Thyridium</taxon>
    </lineage>
</organism>
<dbReference type="PROSITE" id="PS50850">
    <property type="entry name" value="MFS"/>
    <property type="match status" value="1"/>
</dbReference>